<organism evidence="1 2">
    <name type="scientific">Photorhabdus stackebrandtii</name>
    <dbReference type="NCBI Taxonomy" id="1123042"/>
    <lineage>
        <taxon>Bacteria</taxon>
        <taxon>Pseudomonadati</taxon>
        <taxon>Pseudomonadota</taxon>
        <taxon>Gammaproteobacteria</taxon>
        <taxon>Enterobacterales</taxon>
        <taxon>Morganellaceae</taxon>
        <taxon>Photorhabdus</taxon>
    </lineage>
</organism>
<sequence length="72" mass="7787">MALVAPVRAPETNNLAIAVSAKAKTRHKWECPKCGDSFMGKPSLNMICGKCNVKVVDRDAEKMPAEKNLVSS</sequence>
<evidence type="ECO:0000313" key="2">
    <source>
        <dbReference type="Proteomes" id="UP000547931"/>
    </source>
</evidence>
<dbReference type="SUPFAM" id="SSF57829">
    <property type="entry name" value="Zn-binding ribosomal proteins"/>
    <property type="match status" value="1"/>
</dbReference>
<dbReference type="AlphaFoldDB" id="A0A7X5QQ99"/>
<gene>
    <name evidence="1" type="ORF">C5470_20250</name>
</gene>
<dbReference type="InterPro" id="IPR011332">
    <property type="entry name" value="Ribosomal_zn-bd"/>
</dbReference>
<dbReference type="RefSeq" id="WP_166291467.1">
    <property type="nucleotide sequence ID" value="NZ_CAWPIE010000039.1"/>
</dbReference>
<proteinExistence type="predicted"/>
<protein>
    <submittedName>
        <fullName evidence="1">Uncharacterized protein</fullName>
    </submittedName>
</protein>
<name>A0A7X5QQ99_9GAMM</name>
<accession>A0A7X5QQ99</accession>
<dbReference type="GO" id="GO:0006412">
    <property type="term" value="P:translation"/>
    <property type="evidence" value="ECO:0007669"/>
    <property type="project" value="InterPro"/>
</dbReference>
<comment type="caution">
    <text evidence="1">The sequence shown here is derived from an EMBL/GenBank/DDBJ whole genome shotgun (WGS) entry which is preliminary data.</text>
</comment>
<reference evidence="1 2" key="1">
    <citation type="submission" date="2018-02" db="EMBL/GenBank/DDBJ databases">
        <authorList>
            <person name="Machado R.A."/>
        </authorList>
    </citation>
    <scope>NUCLEOTIDE SEQUENCE [LARGE SCALE GENOMIC DNA]</scope>
    <source>
        <strain evidence="1 2">DSM 23271</strain>
    </source>
</reference>
<evidence type="ECO:0000313" key="1">
    <source>
        <dbReference type="EMBL" id="NHB98557.1"/>
    </source>
</evidence>
<keyword evidence="2" id="KW-1185">Reference proteome</keyword>
<dbReference type="EMBL" id="PUJV01000039">
    <property type="protein sequence ID" value="NHB98557.1"/>
    <property type="molecule type" value="Genomic_DNA"/>
</dbReference>
<dbReference type="Proteomes" id="UP000547931">
    <property type="component" value="Unassembled WGS sequence"/>
</dbReference>